<proteinExistence type="predicted"/>
<accession>A0A8W8HPP8</accession>
<reference evidence="2" key="1">
    <citation type="submission" date="2022-08" db="UniProtKB">
        <authorList>
            <consortium name="EnsemblMetazoa"/>
        </authorList>
    </citation>
    <scope>IDENTIFICATION</scope>
    <source>
        <strain evidence="2">05x7-T-G4-1.051#20</strain>
    </source>
</reference>
<keyword evidence="1" id="KW-1133">Transmembrane helix</keyword>
<dbReference type="EnsemblMetazoa" id="G10509.3">
    <property type="protein sequence ID" value="G10509.3:cds"/>
    <property type="gene ID" value="G10509"/>
</dbReference>
<protein>
    <submittedName>
        <fullName evidence="2">Uncharacterized protein</fullName>
    </submittedName>
</protein>
<keyword evidence="1" id="KW-0472">Membrane</keyword>
<evidence type="ECO:0000256" key="1">
    <source>
        <dbReference type="SAM" id="Phobius"/>
    </source>
</evidence>
<keyword evidence="1" id="KW-0812">Transmembrane</keyword>
<evidence type="ECO:0000313" key="3">
    <source>
        <dbReference type="Proteomes" id="UP000005408"/>
    </source>
</evidence>
<dbReference type="EnsemblMetazoa" id="G10509.4">
    <property type="protein sequence ID" value="G10509.4:cds"/>
    <property type="gene ID" value="G10509"/>
</dbReference>
<keyword evidence="3" id="KW-1185">Reference proteome</keyword>
<feature type="transmembrane region" description="Helical" evidence="1">
    <location>
        <begin position="61"/>
        <end position="84"/>
    </location>
</feature>
<dbReference type="EnsemblMetazoa" id="G10509.2">
    <property type="protein sequence ID" value="G10509.2:cds"/>
    <property type="gene ID" value="G10509"/>
</dbReference>
<name>A0A8W8HPP8_MAGGI</name>
<dbReference type="EnsemblMetazoa" id="G10509.1">
    <property type="protein sequence ID" value="G10509.1:cds"/>
    <property type="gene ID" value="G10509"/>
</dbReference>
<feature type="transmembrane region" description="Helical" evidence="1">
    <location>
        <begin position="105"/>
        <end position="130"/>
    </location>
</feature>
<dbReference type="Proteomes" id="UP000005408">
    <property type="component" value="Unassembled WGS sequence"/>
</dbReference>
<sequence>RKKDFETLCLTMTAENTFTNNRGSTIITRQSMELGTAVSDFQNSDVACILQPERKENADCAFVFGFLTCFCCNILAGLLALYLANEASSEFEERRYDKGVSLRRWSYLLSFIALLLGITTLVLIFTGYIFKIV</sequence>
<evidence type="ECO:0000313" key="2">
    <source>
        <dbReference type="EnsemblMetazoa" id="G10509.4:cds"/>
    </source>
</evidence>
<dbReference type="AlphaFoldDB" id="A0A8W8HPP8"/>
<organism evidence="2 3">
    <name type="scientific">Magallana gigas</name>
    <name type="common">Pacific oyster</name>
    <name type="synonym">Crassostrea gigas</name>
    <dbReference type="NCBI Taxonomy" id="29159"/>
    <lineage>
        <taxon>Eukaryota</taxon>
        <taxon>Metazoa</taxon>
        <taxon>Spiralia</taxon>
        <taxon>Lophotrochozoa</taxon>
        <taxon>Mollusca</taxon>
        <taxon>Bivalvia</taxon>
        <taxon>Autobranchia</taxon>
        <taxon>Pteriomorphia</taxon>
        <taxon>Ostreida</taxon>
        <taxon>Ostreoidea</taxon>
        <taxon>Ostreidae</taxon>
        <taxon>Magallana</taxon>
    </lineage>
</organism>
<dbReference type="EnsemblMetazoa" id="G10509.6">
    <property type="protein sequence ID" value="G10509.6:cds"/>
    <property type="gene ID" value="G10509"/>
</dbReference>
<dbReference type="EnsemblMetazoa" id="G10509.5">
    <property type="protein sequence ID" value="G10509.5:cds"/>
    <property type="gene ID" value="G10509"/>
</dbReference>